<gene>
    <name evidence="3" type="ORF">VIN30_11040</name>
</gene>
<accession>A0ABU6IKV1</accession>
<feature type="compositionally biased region" description="Acidic residues" evidence="2">
    <location>
        <begin position="207"/>
        <end position="220"/>
    </location>
</feature>
<evidence type="ECO:0000256" key="2">
    <source>
        <dbReference type="SAM" id="MobiDB-lite"/>
    </source>
</evidence>
<reference evidence="3 4" key="1">
    <citation type="submission" date="2024-01" db="EMBL/GenBank/DDBJ databases">
        <title>novel species in genus Adlercreutzia.</title>
        <authorList>
            <person name="Liu X."/>
        </authorList>
    </citation>
    <scope>NUCLEOTIDE SEQUENCE [LARGE SCALE GENOMIC DNA]</scope>
    <source>
        <strain evidence="3 4">R7</strain>
    </source>
</reference>
<dbReference type="Gene3D" id="6.10.250.3150">
    <property type="match status" value="1"/>
</dbReference>
<feature type="compositionally biased region" description="Basic and acidic residues" evidence="2">
    <location>
        <begin position="164"/>
        <end position="200"/>
    </location>
</feature>
<evidence type="ECO:0000313" key="4">
    <source>
        <dbReference type="Proteomes" id="UP001349994"/>
    </source>
</evidence>
<sequence length="356" mass="39065">MLLAVPCLVSAPPSAWGITEETEAKISDAQRQIEESAAAYDAAVARLAELEQQTADNEQRIAELEEELPEQQERSDEAVTVLYKMNREGRSLINMVLASESITDFLVRVDYLTRYQDRNLEAIRALAAMREELEATRASLDAARAEAEQQQAAAESSLAAAQQAREEAQRQAQEEARREREAQEAARKAAEEAAAKKAAEEAAAQEAEQEAPDEEAEAPEEVPSTSASDDGADWSSDKASFVEQWAPRINRYLSGSPLAGTGETFASAAWDYGVDPRWSPAISAVESSKGAACFRPHNAWGWGNASWGSWEEAINAHVSGLARGYGYTLSESAAKKYCPPNWQHWYDRCAEEMNSI</sequence>
<feature type="coiled-coil region" evidence="1">
    <location>
        <begin position="19"/>
        <end position="81"/>
    </location>
</feature>
<dbReference type="Proteomes" id="UP001349994">
    <property type="component" value="Unassembled WGS sequence"/>
</dbReference>
<feature type="region of interest" description="Disordered" evidence="2">
    <location>
        <begin position="144"/>
        <end position="236"/>
    </location>
</feature>
<protein>
    <submittedName>
        <fullName evidence="3">Uncharacterized protein</fullName>
    </submittedName>
</protein>
<keyword evidence="4" id="KW-1185">Reference proteome</keyword>
<dbReference type="EMBL" id="JAYMFF010000027">
    <property type="protein sequence ID" value="MEC4176983.1"/>
    <property type="molecule type" value="Genomic_DNA"/>
</dbReference>
<comment type="caution">
    <text evidence="3">The sequence shown here is derived from an EMBL/GenBank/DDBJ whole genome shotgun (WGS) entry which is preliminary data.</text>
</comment>
<evidence type="ECO:0000256" key="1">
    <source>
        <dbReference type="SAM" id="Coils"/>
    </source>
</evidence>
<evidence type="ECO:0000313" key="3">
    <source>
        <dbReference type="EMBL" id="MEC4176983.1"/>
    </source>
</evidence>
<keyword evidence="1" id="KW-0175">Coiled coil</keyword>
<organism evidence="3 4">
    <name type="scientific">Adlercreutzia wanghongyangiae</name>
    <dbReference type="NCBI Taxonomy" id="3111451"/>
    <lineage>
        <taxon>Bacteria</taxon>
        <taxon>Bacillati</taxon>
        <taxon>Actinomycetota</taxon>
        <taxon>Coriobacteriia</taxon>
        <taxon>Eggerthellales</taxon>
        <taxon>Eggerthellaceae</taxon>
        <taxon>Adlercreutzia</taxon>
    </lineage>
</organism>
<feature type="compositionally biased region" description="Low complexity" evidence="2">
    <location>
        <begin position="144"/>
        <end position="163"/>
    </location>
</feature>
<name>A0ABU6IKV1_9ACTN</name>
<proteinExistence type="predicted"/>
<feature type="compositionally biased region" description="Low complexity" evidence="2">
    <location>
        <begin position="224"/>
        <end position="236"/>
    </location>
</feature>